<protein>
    <submittedName>
        <fullName evidence="2">CYFA0S01e11056g1_1</fullName>
    </submittedName>
</protein>
<feature type="region of interest" description="Disordered" evidence="1">
    <location>
        <begin position="115"/>
        <end position="240"/>
    </location>
</feature>
<feature type="compositionally biased region" description="Acidic residues" evidence="1">
    <location>
        <begin position="150"/>
        <end position="162"/>
    </location>
</feature>
<sequence>MGGILKNKNETDPSASAAAVASTQSTKEFREQVLKNTKLNAKLKDFKPELFNAAGEVDMAKLNSLSTAEQEKLQWNSQNLSDNAEIQQKIIANMETSIDEPKTPFQHAAEMNEYYQPDEEEDLEAFTLGEPEIKVDELDEKFERPVHPEELDENDDDDQEEEQPQKKMTFDEMRKQHYHHETPNFHPVEKEDDDDADEDDDDEEEADQEKPKMSFAEKRKMHYQQEHVPAIPDIDAEDDE</sequence>
<dbReference type="InterPro" id="IPR007062">
    <property type="entry name" value="PPI-2"/>
</dbReference>
<feature type="compositionally biased region" description="Basic and acidic residues" evidence="1">
    <location>
        <begin position="131"/>
        <end position="149"/>
    </location>
</feature>
<dbReference type="EMBL" id="LK052886">
    <property type="protein sequence ID" value="CDR37480.1"/>
    <property type="molecule type" value="Genomic_DNA"/>
</dbReference>
<dbReference type="Pfam" id="PF04979">
    <property type="entry name" value="IPP-2"/>
    <property type="match status" value="1"/>
</dbReference>
<dbReference type="GO" id="GO:0004864">
    <property type="term" value="F:protein phosphatase inhibitor activity"/>
    <property type="evidence" value="ECO:0007669"/>
    <property type="project" value="InterPro"/>
</dbReference>
<dbReference type="VEuPathDB" id="FungiDB:BON22_0358"/>
<dbReference type="PANTHER" id="PTHR12398">
    <property type="entry name" value="PROTEIN PHOSPHATASE INHIBITOR"/>
    <property type="match status" value="1"/>
</dbReference>
<evidence type="ECO:0000256" key="1">
    <source>
        <dbReference type="SAM" id="MobiDB-lite"/>
    </source>
</evidence>
<dbReference type="GO" id="GO:0009966">
    <property type="term" value="P:regulation of signal transduction"/>
    <property type="evidence" value="ECO:0007669"/>
    <property type="project" value="InterPro"/>
</dbReference>
<reference evidence="2" key="1">
    <citation type="journal article" date="2014" name="Genome Announc.">
        <title>Genome sequence of the yeast Cyberlindnera fabianii (Hansenula fabianii).</title>
        <authorList>
            <person name="Freel K.C."/>
            <person name="Sarilar V."/>
            <person name="Neuveglise C."/>
            <person name="Devillers H."/>
            <person name="Friedrich A."/>
            <person name="Schacherer J."/>
        </authorList>
    </citation>
    <scope>NUCLEOTIDE SEQUENCE</scope>
    <source>
        <strain evidence="2">YJS4271</strain>
    </source>
</reference>
<dbReference type="PhylomeDB" id="A0A061AK47"/>
<feature type="region of interest" description="Disordered" evidence="1">
    <location>
        <begin position="1"/>
        <end position="26"/>
    </location>
</feature>
<name>A0A061AK47_CYBFA</name>
<feature type="compositionally biased region" description="Acidic residues" evidence="1">
    <location>
        <begin position="190"/>
        <end position="207"/>
    </location>
</feature>
<feature type="compositionally biased region" description="Basic and acidic residues" evidence="1">
    <location>
        <begin position="208"/>
        <end position="218"/>
    </location>
</feature>
<proteinExistence type="predicted"/>
<feature type="compositionally biased region" description="Basic and acidic residues" evidence="1">
    <location>
        <begin position="163"/>
        <end position="189"/>
    </location>
</feature>
<dbReference type="PANTHER" id="PTHR12398:SF20">
    <property type="entry name" value="PROTEIN PHOSPHATASE 1 REGULATORY INHIBITOR SUBUNIT 2"/>
    <property type="match status" value="1"/>
</dbReference>
<dbReference type="AlphaFoldDB" id="A0A061AK47"/>
<organism evidence="2">
    <name type="scientific">Cyberlindnera fabianii</name>
    <name type="common">Yeast</name>
    <name type="synonym">Hansenula fabianii</name>
    <dbReference type="NCBI Taxonomy" id="36022"/>
    <lineage>
        <taxon>Eukaryota</taxon>
        <taxon>Fungi</taxon>
        <taxon>Dikarya</taxon>
        <taxon>Ascomycota</taxon>
        <taxon>Saccharomycotina</taxon>
        <taxon>Saccharomycetes</taxon>
        <taxon>Phaffomycetales</taxon>
        <taxon>Phaffomycetaceae</taxon>
        <taxon>Cyberlindnera</taxon>
    </lineage>
</organism>
<accession>A0A061AK47</accession>
<gene>
    <name evidence="2" type="ORF">CYFA0S_01e11056g</name>
</gene>
<dbReference type="OrthoDB" id="551302at2759"/>
<evidence type="ECO:0000313" key="2">
    <source>
        <dbReference type="EMBL" id="CDR37480.1"/>
    </source>
</evidence>